<dbReference type="AlphaFoldDB" id="D9RYM4"/>
<name>D9RYM4_THEOJ</name>
<dbReference type="Proteomes" id="UP000000272">
    <property type="component" value="Chromosome"/>
</dbReference>
<keyword evidence="2" id="KW-1185">Reference proteome</keyword>
<protein>
    <recommendedName>
        <fullName evidence="3">2-isopropylmalate synthase LeuA allosteric (dimerisation) domain-containing protein</fullName>
    </recommendedName>
</protein>
<dbReference type="RefSeq" id="WP_013276470.1">
    <property type="nucleotide sequence ID" value="NC_014377.1"/>
</dbReference>
<dbReference type="HOGENOM" id="CLU_105443_0_0_9"/>
<dbReference type="STRING" id="555079.Toce_1712"/>
<dbReference type="KEGG" id="toc:Toce_1712"/>
<evidence type="ECO:0000313" key="1">
    <source>
        <dbReference type="EMBL" id="ADL08448.1"/>
    </source>
</evidence>
<dbReference type="OrthoDB" id="43591at2"/>
<gene>
    <name evidence="1" type="ordered locus">Toce_1712</name>
</gene>
<proteinExistence type="predicted"/>
<dbReference type="EMBL" id="CP002131">
    <property type="protein sequence ID" value="ADL08448.1"/>
    <property type="molecule type" value="Genomic_DNA"/>
</dbReference>
<evidence type="ECO:0008006" key="3">
    <source>
        <dbReference type="Google" id="ProtNLM"/>
    </source>
</evidence>
<organism evidence="1 2">
    <name type="scientific">Thermosediminibacter oceani (strain ATCC BAA-1034 / DSM 16646 / JW/IW-1228P)</name>
    <dbReference type="NCBI Taxonomy" id="555079"/>
    <lineage>
        <taxon>Bacteria</taxon>
        <taxon>Bacillati</taxon>
        <taxon>Bacillota</taxon>
        <taxon>Clostridia</taxon>
        <taxon>Thermosediminibacterales</taxon>
        <taxon>Thermosediminibacteraceae</taxon>
        <taxon>Thermosediminibacter</taxon>
    </lineage>
</organism>
<dbReference type="eggNOG" id="ENOG5032EM1">
    <property type="taxonomic scope" value="Bacteria"/>
</dbReference>
<accession>D9RYM4</accession>
<evidence type="ECO:0000313" key="2">
    <source>
        <dbReference type="Proteomes" id="UP000000272"/>
    </source>
</evidence>
<reference evidence="1 2" key="1">
    <citation type="journal article" date="2010" name="Stand. Genomic Sci.">
        <title>Complete genome sequence of Thermosediminibacter oceani type strain (JW/IW-1228P).</title>
        <authorList>
            <person name="Pitluck S."/>
            <person name="Yasawong M."/>
            <person name="Munk C."/>
            <person name="Nolan M."/>
            <person name="Lapidus A."/>
            <person name="Lucas S."/>
            <person name="Glavina Del Rio T."/>
            <person name="Tice H."/>
            <person name="Cheng J.F."/>
            <person name="Bruce D."/>
            <person name="Detter C."/>
            <person name="Tapia R."/>
            <person name="Han C."/>
            <person name="Goodwin L."/>
            <person name="Liolios K."/>
            <person name="Ivanova N."/>
            <person name="Mavromatis K."/>
            <person name="Mikhailova N."/>
            <person name="Pati A."/>
            <person name="Chen A."/>
            <person name="Palaniappan K."/>
            <person name="Land M."/>
            <person name="Hauser L."/>
            <person name="Chang Y.J."/>
            <person name="Jeffries C.D."/>
            <person name="Rohde M."/>
            <person name="Spring S."/>
            <person name="Sikorski J."/>
            <person name="Goker M."/>
            <person name="Woyke T."/>
            <person name="Bristow J."/>
            <person name="Eisen J.A."/>
            <person name="Markowitz V."/>
            <person name="Hugenholtz P."/>
            <person name="Kyrpides N.C."/>
            <person name="Klenk H.P."/>
        </authorList>
    </citation>
    <scope>NUCLEOTIDE SEQUENCE [LARGE SCALE GENOMIC DNA]</scope>
    <source>
        <strain evidence="2">ATCC BAA-1034 / DSM 16646 / JW/IW-1228P</strain>
    </source>
</reference>
<sequence>MENLNRDEIIRHYEEVIKRIKDIVSAKIITSPDGNISEIHVLANSDRNPKQIVRDIETALIATFGSEIDHKKISVAQLNKEELVTESRLKLDGIDVKKTNYSYEITITLKGSDGSVYEGRTTGAGSSKQFLRLVALAAIDAVQQYLNSNFIITLEDINIFRIGDKEAIAVLISILVDGNEETFLGTALFRQDKAESIVLAVLNAINRRINFLIKEKMIENV</sequence>